<dbReference type="InterPro" id="IPR017452">
    <property type="entry name" value="GPCR_Rhodpsn_7TM"/>
</dbReference>
<comment type="subcellular location">
    <subcellularLocation>
        <location evidence="1">Cell membrane</location>
        <topology evidence="1">Multi-pass membrane protein</topology>
    </subcellularLocation>
</comment>
<dbReference type="Gene3D" id="1.20.1070.10">
    <property type="entry name" value="Rhodopsin 7-helix transmembrane proteins"/>
    <property type="match status" value="1"/>
</dbReference>
<dbReference type="GO" id="GO:0005886">
    <property type="term" value="C:plasma membrane"/>
    <property type="evidence" value="ECO:0007669"/>
    <property type="project" value="UniProtKB-SubCell"/>
</dbReference>
<feature type="transmembrane region" description="Helical" evidence="10">
    <location>
        <begin position="16"/>
        <end position="41"/>
    </location>
</feature>
<feature type="transmembrane region" description="Helical" evidence="10">
    <location>
        <begin position="177"/>
        <end position="203"/>
    </location>
</feature>
<comment type="similarity">
    <text evidence="9">Belongs to the G-protein coupled receptor 1 family.</text>
</comment>
<proteinExistence type="inferred from homology"/>
<feature type="domain" description="G-protein coupled receptors family 1 profile" evidence="11">
    <location>
        <begin position="32"/>
        <end position="288"/>
    </location>
</feature>
<dbReference type="PRINTS" id="PR01157">
    <property type="entry name" value="P2YPURNOCPTR"/>
</dbReference>
<protein>
    <recommendedName>
        <fullName evidence="11">G-protein coupled receptors family 1 profile domain-containing protein</fullName>
    </recommendedName>
</protein>
<feature type="transmembrane region" description="Helical" evidence="10">
    <location>
        <begin position="53"/>
        <end position="77"/>
    </location>
</feature>
<sequence length="331" mass="37356">MNVNRSLSCGVYPQHVSIIVFLLLVFPAGFFLNIFSVWVFCCRVPHWSSCTVLQFHLAVSDAIVTPVAPLMAAYFLMGSHWVFGSFMCKLKIALLVVHFYGSILFLTLISIHRYVSVVQFKKVSLLKRKAFVHKLCAGVWLVLLTVGFMCFCFLNTSQVGTFTQCLSIHQEGYIETYFVMNFILLVPGFLLPFSVSVACYILLAKSMSRININTSKGRSIKLKSFKMVATCLVIFGVCFVPLNIIRTIVVVLKKFFPGQCDLLLRMETAYYVSWILAGANCCLDPLIYCFGSHKFVMAIHKSLRKHVIYNEDPYTSILTIAYCLSSIPPVC</sequence>
<feature type="transmembrane region" description="Helical" evidence="10">
    <location>
        <begin position="269"/>
        <end position="291"/>
    </location>
</feature>
<dbReference type="GO" id="GO:0004930">
    <property type="term" value="F:G protein-coupled receptor activity"/>
    <property type="evidence" value="ECO:0007669"/>
    <property type="project" value="UniProtKB-KW"/>
</dbReference>
<dbReference type="Pfam" id="PF00001">
    <property type="entry name" value="7tm_1"/>
    <property type="match status" value="1"/>
</dbReference>
<dbReference type="Ensembl" id="ENSELUT00000018936.3">
    <property type="protein sequence ID" value="ENSELUP00000000513.2"/>
    <property type="gene ID" value="ENSELUG00000002099.3"/>
</dbReference>
<keyword evidence="8 9" id="KW-0807">Transducer</keyword>
<dbReference type="PRINTS" id="PR00237">
    <property type="entry name" value="GPCRRHODOPSN"/>
</dbReference>
<keyword evidence="7 9" id="KW-0675">Receptor</keyword>
<dbReference type="OrthoDB" id="10018446at2759"/>
<dbReference type="SUPFAM" id="SSF81321">
    <property type="entry name" value="Family A G protein-coupled receptor-like"/>
    <property type="match status" value="1"/>
</dbReference>
<keyword evidence="4 10" id="KW-1133">Transmembrane helix</keyword>
<name>A0A3P8XAC6_ESOLU</name>
<keyword evidence="2" id="KW-1003">Cell membrane</keyword>
<reference evidence="13" key="1">
    <citation type="journal article" date="2014" name="PLoS ONE">
        <title>The genome and linkage map of the northern pike (Esox lucius): conserved synteny revealed between the salmonid sister group and the Neoteleostei.</title>
        <authorList>
            <person name="Rondeau E.B."/>
            <person name="Minkley D.R."/>
            <person name="Leong J.S."/>
            <person name="Messmer A.M."/>
            <person name="Jantzen J.R."/>
            <person name="von Schalburg K.R."/>
            <person name="Lemon C."/>
            <person name="Bird N.H."/>
            <person name="Koop B.F."/>
        </authorList>
    </citation>
    <scope>NUCLEOTIDE SEQUENCE</scope>
</reference>
<evidence type="ECO:0000259" key="11">
    <source>
        <dbReference type="PROSITE" id="PS50262"/>
    </source>
</evidence>
<evidence type="ECO:0000256" key="8">
    <source>
        <dbReference type="ARBA" id="ARBA00023224"/>
    </source>
</evidence>
<evidence type="ECO:0000256" key="3">
    <source>
        <dbReference type="ARBA" id="ARBA00022692"/>
    </source>
</evidence>
<dbReference type="PROSITE" id="PS50262">
    <property type="entry name" value="G_PROTEIN_RECEP_F1_2"/>
    <property type="match status" value="1"/>
</dbReference>
<evidence type="ECO:0000256" key="2">
    <source>
        <dbReference type="ARBA" id="ARBA00022475"/>
    </source>
</evidence>
<dbReference type="GeneTree" id="ENSGT01150000286937"/>
<dbReference type="OMA" id="HTANWLF"/>
<reference evidence="12" key="4">
    <citation type="submission" date="2025-09" db="UniProtKB">
        <authorList>
            <consortium name="Ensembl"/>
        </authorList>
    </citation>
    <scope>IDENTIFICATION</scope>
</reference>
<evidence type="ECO:0000313" key="13">
    <source>
        <dbReference type="Proteomes" id="UP000265140"/>
    </source>
</evidence>
<dbReference type="PROSITE" id="PS00237">
    <property type="entry name" value="G_PROTEIN_RECEP_F1_1"/>
    <property type="match status" value="1"/>
</dbReference>
<evidence type="ECO:0000256" key="9">
    <source>
        <dbReference type="RuleBase" id="RU000688"/>
    </source>
</evidence>
<dbReference type="AlphaFoldDB" id="A0A3P8XAC6"/>
<evidence type="ECO:0000313" key="12">
    <source>
        <dbReference type="Ensembl" id="ENSELUP00000000513.2"/>
    </source>
</evidence>
<dbReference type="Proteomes" id="UP000265140">
    <property type="component" value="Chromosome 13"/>
</dbReference>
<keyword evidence="5 9" id="KW-0297">G-protein coupled receptor</keyword>
<evidence type="ECO:0000256" key="7">
    <source>
        <dbReference type="ARBA" id="ARBA00023170"/>
    </source>
</evidence>
<reference evidence="12" key="2">
    <citation type="submission" date="2020-02" db="EMBL/GenBank/DDBJ databases">
        <title>Esox lucius (northern pike) genome, fEsoLuc1, primary haplotype.</title>
        <authorList>
            <person name="Myers G."/>
            <person name="Karagic N."/>
            <person name="Meyer A."/>
            <person name="Pippel M."/>
            <person name="Reichard M."/>
            <person name="Winkler S."/>
            <person name="Tracey A."/>
            <person name="Sims Y."/>
            <person name="Howe K."/>
            <person name="Rhie A."/>
            <person name="Formenti G."/>
            <person name="Durbin R."/>
            <person name="Fedrigo O."/>
            <person name="Jarvis E.D."/>
        </authorList>
    </citation>
    <scope>NUCLEOTIDE SEQUENCE [LARGE SCALE GENOMIC DNA]</scope>
</reference>
<dbReference type="InParanoid" id="A0A3P8XAC6"/>
<evidence type="ECO:0000256" key="6">
    <source>
        <dbReference type="ARBA" id="ARBA00023136"/>
    </source>
</evidence>
<evidence type="ECO:0000256" key="4">
    <source>
        <dbReference type="ARBA" id="ARBA00022989"/>
    </source>
</evidence>
<keyword evidence="3 9" id="KW-0812">Transmembrane</keyword>
<evidence type="ECO:0000256" key="5">
    <source>
        <dbReference type="ARBA" id="ARBA00023040"/>
    </source>
</evidence>
<reference evidence="12" key="3">
    <citation type="submission" date="2025-08" db="UniProtKB">
        <authorList>
            <consortium name="Ensembl"/>
        </authorList>
    </citation>
    <scope>IDENTIFICATION</scope>
</reference>
<feature type="transmembrane region" description="Helical" evidence="10">
    <location>
        <begin position="92"/>
        <end position="115"/>
    </location>
</feature>
<evidence type="ECO:0000256" key="1">
    <source>
        <dbReference type="ARBA" id="ARBA00004651"/>
    </source>
</evidence>
<organism evidence="12 13">
    <name type="scientific">Esox lucius</name>
    <name type="common">Northern pike</name>
    <dbReference type="NCBI Taxonomy" id="8010"/>
    <lineage>
        <taxon>Eukaryota</taxon>
        <taxon>Metazoa</taxon>
        <taxon>Chordata</taxon>
        <taxon>Craniata</taxon>
        <taxon>Vertebrata</taxon>
        <taxon>Euteleostomi</taxon>
        <taxon>Actinopterygii</taxon>
        <taxon>Neopterygii</taxon>
        <taxon>Teleostei</taxon>
        <taxon>Protacanthopterygii</taxon>
        <taxon>Esociformes</taxon>
        <taxon>Esocidae</taxon>
        <taxon>Esox</taxon>
    </lineage>
</organism>
<keyword evidence="6 10" id="KW-0472">Membrane</keyword>
<dbReference type="PANTHER" id="PTHR24231">
    <property type="entry name" value="PURINOCEPTOR-RELATED G-PROTEIN COUPLED RECEPTOR"/>
    <property type="match status" value="1"/>
</dbReference>
<dbReference type="InterPro" id="IPR000276">
    <property type="entry name" value="GPCR_Rhodpsn"/>
</dbReference>
<feature type="transmembrane region" description="Helical" evidence="10">
    <location>
        <begin position="224"/>
        <end position="249"/>
    </location>
</feature>
<accession>A0A3P8XAC6</accession>
<feature type="transmembrane region" description="Helical" evidence="10">
    <location>
        <begin position="135"/>
        <end position="157"/>
    </location>
</feature>
<evidence type="ECO:0000256" key="10">
    <source>
        <dbReference type="SAM" id="Phobius"/>
    </source>
</evidence>
<keyword evidence="13" id="KW-1185">Reference proteome</keyword>
<dbReference type="PANTHER" id="PTHR24231:SF35">
    <property type="entry name" value="P2Y PURINOCEPTOR 4-LIKE"/>
    <property type="match status" value="1"/>
</dbReference>